<dbReference type="HOGENOM" id="CLU_2960010_0_0_1"/>
<protein>
    <submittedName>
        <fullName evidence="1">Uncharacterized protein</fullName>
    </submittedName>
</protein>
<dbReference type="EMBL" id="EAAA01001271">
    <property type="status" value="NOT_ANNOTATED_CDS"/>
    <property type="molecule type" value="Genomic_DNA"/>
</dbReference>
<dbReference type="AlphaFoldDB" id="F6VGE8"/>
<evidence type="ECO:0000313" key="2">
    <source>
        <dbReference type="Proteomes" id="UP000008144"/>
    </source>
</evidence>
<reference evidence="1" key="4">
    <citation type="submission" date="2025-09" db="UniProtKB">
        <authorList>
            <consortium name="Ensembl"/>
        </authorList>
    </citation>
    <scope>IDENTIFICATION</scope>
</reference>
<evidence type="ECO:0000313" key="1">
    <source>
        <dbReference type="Ensembl" id="ENSCINP00000004650.3"/>
    </source>
</evidence>
<dbReference type="Proteomes" id="UP000008144">
    <property type="component" value="Chromosome 14"/>
</dbReference>
<name>F6VGE8_CIOIN</name>
<sequence length="59" mass="7125">MDSKRDDSTNSTNMLRCILRTNETSCNNFYTSLNFYQKNKLLVSENVFFLEIVKFYKLW</sequence>
<organism evidence="1 2">
    <name type="scientific">Ciona intestinalis</name>
    <name type="common">Transparent sea squirt</name>
    <name type="synonym">Ascidia intestinalis</name>
    <dbReference type="NCBI Taxonomy" id="7719"/>
    <lineage>
        <taxon>Eukaryota</taxon>
        <taxon>Metazoa</taxon>
        <taxon>Chordata</taxon>
        <taxon>Tunicata</taxon>
        <taxon>Ascidiacea</taxon>
        <taxon>Phlebobranchia</taxon>
        <taxon>Cionidae</taxon>
        <taxon>Ciona</taxon>
    </lineage>
</organism>
<reference evidence="1" key="2">
    <citation type="journal article" date="2008" name="Genome Biol.">
        <title>Improved genome assembly and evidence-based global gene model set for the chordate Ciona intestinalis: new insight into intron and operon populations.</title>
        <authorList>
            <person name="Satou Y."/>
            <person name="Mineta K."/>
            <person name="Ogasawara M."/>
            <person name="Sasakura Y."/>
            <person name="Shoguchi E."/>
            <person name="Ueno K."/>
            <person name="Yamada L."/>
            <person name="Matsumoto J."/>
            <person name="Wasserscheid J."/>
            <person name="Dewar K."/>
            <person name="Wiley G.B."/>
            <person name="Macmil S.L."/>
            <person name="Roe B.A."/>
            <person name="Zeller R.W."/>
            <person name="Hastings K.E."/>
            <person name="Lemaire P."/>
            <person name="Lindquist E."/>
            <person name="Endo T."/>
            <person name="Hotta K."/>
            <person name="Inaba K."/>
        </authorList>
    </citation>
    <scope>NUCLEOTIDE SEQUENCE [LARGE SCALE GENOMIC DNA]</scope>
    <source>
        <strain evidence="1">wild type</strain>
    </source>
</reference>
<reference evidence="2" key="1">
    <citation type="journal article" date="2002" name="Science">
        <title>The draft genome of Ciona intestinalis: insights into chordate and vertebrate origins.</title>
        <authorList>
            <person name="Dehal P."/>
            <person name="Satou Y."/>
            <person name="Campbell R.K."/>
            <person name="Chapman J."/>
            <person name="Degnan B."/>
            <person name="De Tomaso A."/>
            <person name="Davidson B."/>
            <person name="Di Gregorio A."/>
            <person name="Gelpke M."/>
            <person name="Goodstein D.M."/>
            <person name="Harafuji N."/>
            <person name="Hastings K.E."/>
            <person name="Ho I."/>
            <person name="Hotta K."/>
            <person name="Huang W."/>
            <person name="Kawashima T."/>
            <person name="Lemaire P."/>
            <person name="Martinez D."/>
            <person name="Meinertzhagen I.A."/>
            <person name="Necula S."/>
            <person name="Nonaka M."/>
            <person name="Putnam N."/>
            <person name="Rash S."/>
            <person name="Saiga H."/>
            <person name="Satake M."/>
            <person name="Terry A."/>
            <person name="Yamada L."/>
            <person name="Wang H.G."/>
            <person name="Awazu S."/>
            <person name="Azumi K."/>
            <person name="Boore J."/>
            <person name="Branno M."/>
            <person name="Chin-Bow S."/>
            <person name="DeSantis R."/>
            <person name="Doyle S."/>
            <person name="Francino P."/>
            <person name="Keys D.N."/>
            <person name="Haga S."/>
            <person name="Hayashi H."/>
            <person name="Hino K."/>
            <person name="Imai K.S."/>
            <person name="Inaba K."/>
            <person name="Kano S."/>
            <person name="Kobayashi K."/>
            <person name="Kobayashi M."/>
            <person name="Lee B.I."/>
            <person name="Makabe K.W."/>
            <person name="Manohar C."/>
            <person name="Matassi G."/>
            <person name="Medina M."/>
            <person name="Mochizuki Y."/>
            <person name="Mount S."/>
            <person name="Morishita T."/>
            <person name="Miura S."/>
            <person name="Nakayama A."/>
            <person name="Nishizaka S."/>
            <person name="Nomoto H."/>
            <person name="Ohta F."/>
            <person name="Oishi K."/>
            <person name="Rigoutsos I."/>
            <person name="Sano M."/>
            <person name="Sasaki A."/>
            <person name="Sasakura Y."/>
            <person name="Shoguchi E."/>
            <person name="Shin-i T."/>
            <person name="Spagnuolo A."/>
            <person name="Stainier D."/>
            <person name="Suzuki M.M."/>
            <person name="Tassy O."/>
            <person name="Takatori N."/>
            <person name="Tokuoka M."/>
            <person name="Yagi K."/>
            <person name="Yoshizaki F."/>
            <person name="Wada S."/>
            <person name="Zhang C."/>
            <person name="Hyatt P.D."/>
            <person name="Larimer F."/>
            <person name="Detter C."/>
            <person name="Doggett N."/>
            <person name="Glavina T."/>
            <person name="Hawkins T."/>
            <person name="Richardson P."/>
            <person name="Lucas S."/>
            <person name="Kohara Y."/>
            <person name="Levine M."/>
            <person name="Satoh N."/>
            <person name="Rokhsar D.S."/>
        </authorList>
    </citation>
    <scope>NUCLEOTIDE SEQUENCE [LARGE SCALE GENOMIC DNA]</scope>
</reference>
<proteinExistence type="predicted"/>
<keyword evidence="2" id="KW-1185">Reference proteome</keyword>
<reference evidence="1" key="3">
    <citation type="submission" date="2025-08" db="UniProtKB">
        <authorList>
            <consortium name="Ensembl"/>
        </authorList>
    </citation>
    <scope>IDENTIFICATION</scope>
</reference>
<dbReference type="Ensembl" id="ENSCINT00000004650.3">
    <property type="protein sequence ID" value="ENSCINP00000004650.3"/>
    <property type="gene ID" value="ENSCING00000002274.3"/>
</dbReference>
<accession>F6VGE8</accession>
<dbReference type="InParanoid" id="F6VGE8"/>